<evidence type="ECO:0000256" key="18">
    <source>
        <dbReference type="ARBA" id="ARBA00023239"/>
    </source>
</evidence>
<feature type="binding site" evidence="23">
    <location>
        <position position="284"/>
    </location>
    <ligand>
        <name>7-phospho-2-dehydro-3-deoxy-D-arabino-heptonate</name>
        <dbReference type="ChEBI" id="CHEBI:58394"/>
    </ligand>
</feature>
<keyword evidence="16 23" id="KW-0560">Oxidoreductase</keyword>
<feature type="region of interest" description="3-dehydroquinate synthase" evidence="23">
    <location>
        <begin position="1"/>
        <end position="519"/>
    </location>
</feature>
<comment type="catalytic activity">
    <reaction evidence="23 24">
        <text>shikimate + NADP(+) = 3-dehydroshikimate + NADPH + H(+)</text>
        <dbReference type="Rhea" id="RHEA:17737"/>
        <dbReference type="ChEBI" id="CHEBI:15378"/>
        <dbReference type="ChEBI" id="CHEBI:16630"/>
        <dbReference type="ChEBI" id="CHEBI:36208"/>
        <dbReference type="ChEBI" id="CHEBI:57783"/>
        <dbReference type="ChEBI" id="CHEBI:58349"/>
        <dbReference type="EC" id="1.1.1.25"/>
    </reaction>
</comment>
<evidence type="ECO:0000256" key="20">
    <source>
        <dbReference type="ARBA" id="ARBA00044633"/>
    </source>
</evidence>
<comment type="subunit">
    <text evidence="23 24">Homodimer.</text>
</comment>
<dbReference type="InterPro" id="IPR046346">
    <property type="entry name" value="Aminoacid_DH-like_N_sf"/>
</dbReference>
<dbReference type="NCBIfam" id="TIGR01357">
    <property type="entry name" value="aroB"/>
    <property type="match status" value="1"/>
</dbReference>
<feature type="domain" description="Enolpyruvate transferase" evidence="26">
    <location>
        <begin position="547"/>
        <end position="987"/>
    </location>
</feature>
<evidence type="ECO:0000256" key="17">
    <source>
        <dbReference type="ARBA" id="ARBA00023141"/>
    </source>
</evidence>
<evidence type="ECO:0000256" key="15">
    <source>
        <dbReference type="ARBA" id="ARBA00022857"/>
    </source>
</evidence>
<dbReference type="GO" id="GO:0004765">
    <property type="term" value="F:shikimate kinase activity"/>
    <property type="evidence" value="ECO:0007669"/>
    <property type="project" value="UniProtKB-UniRule"/>
</dbReference>
<comment type="caution">
    <text evidence="23">Lacks conserved residue(s) required for the propagation of feature annotation.</text>
</comment>
<dbReference type="EC" id="2.5.1.19" evidence="23"/>
<feature type="active site" description="Proton acceptor; for 3-dehydroquinate dehydratase activity" evidence="23">
    <location>
        <position position="1319"/>
    </location>
</feature>
<feature type="binding site" evidence="23">
    <location>
        <begin position="236"/>
        <end position="238"/>
    </location>
    <ligand>
        <name>NAD(+)</name>
        <dbReference type="ChEBI" id="CHEBI:57540"/>
    </ligand>
</feature>
<keyword evidence="33" id="KW-1185">Reference proteome</keyword>
<evidence type="ECO:0000256" key="16">
    <source>
        <dbReference type="ARBA" id="ARBA00023002"/>
    </source>
</evidence>
<dbReference type="SUPFAM" id="SSF51735">
    <property type="entry name" value="NAD(P)-binding Rossmann-fold domains"/>
    <property type="match status" value="1"/>
</dbReference>
<feature type="region of interest" description="Shikimate dehydrogenase" evidence="23">
    <location>
        <begin position="1427"/>
        <end position="1709"/>
    </location>
</feature>
<dbReference type="GO" id="GO:0004764">
    <property type="term" value="F:shikimate 3-dehydrogenase (NADP+) activity"/>
    <property type="evidence" value="ECO:0007669"/>
    <property type="project" value="UniProtKB-UniRule"/>
</dbReference>
<feature type="binding site" evidence="23">
    <location>
        <position position="385"/>
    </location>
    <ligand>
        <name>7-phospho-2-dehydro-3-deoxy-D-arabino-heptonate</name>
        <dbReference type="ChEBI" id="CHEBI:58394"/>
    </ligand>
</feature>
<dbReference type="InterPro" id="IPR001381">
    <property type="entry name" value="DHquinase_I"/>
</dbReference>
<evidence type="ECO:0000256" key="13">
    <source>
        <dbReference type="ARBA" id="ARBA00022833"/>
    </source>
</evidence>
<evidence type="ECO:0000256" key="4">
    <source>
        <dbReference type="ARBA" id="ARBA00006477"/>
    </source>
</evidence>
<evidence type="ECO:0000256" key="23">
    <source>
        <dbReference type="HAMAP-Rule" id="MF_03143"/>
    </source>
</evidence>
<dbReference type="GO" id="GO:0003856">
    <property type="term" value="F:3-dehydroquinate synthase activity"/>
    <property type="evidence" value="ECO:0007669"/>
    <property type="project" value="UniProtKB-UniRule"/>
</dbReference>
<dbReference type="PROSITE" id="PS01128">
    <property type="entry name" value="SHIKIMATE_KINASE"/>
    <property type="match status" value="1"/>
</dbReference>
<dbReference type="InterPro" id="IPR023193">
    <property type="entry name" value="EPSP_synthase_CS"/>
</dbReference>
<comment type="similarity">
    <text evidence="24">In the N-terminal section; belongs to the dehydroquinate synthase family.</text>
</comment>
<feature type="binding site" evidence="23">
    <location>
        <position position="241"/>
    </location>
    <ligand>
        <name>NAD(+)</name>
        <dbReference type="ChEBI" id="CHEBI:57540"/>
    </ligand>
</feature>
<feature type="binding site" evidence="23">
    <location>
        <position position="406"/>
    </location>
    <ligand>
        <name>7-phospho-2-dehydro-3-deoxy-D-arabino-heptonate</name>
        <dbReference type="ChEBI" id="CHEBI:58394"/>
    </ligand>
</feature>
<protein>
    <recommendedName>
        <fullName evidence="23">Pentafunctional AROM polypeptide</fullName>
    </recommendedName>
    <domain>
        <recommendedName>
            <fullName evidence="23">3-dehydroquinate synthase</fullName>
            <shortName evidence="23">DHQS</shortName>
            <ecNumber evidence="23">4.2.3.4</ecNumber>
        </recommendedName>
    </domain>
    <domain>
        <recommendedName>
            <fullName evidence="23">3-phosphoshikimate 1-carboxyvinyltransferase</fullName>
            <ecNumber evidence="23">2.5.1.19</ecNumber>
        </recommendedName>
        <alternativeName>
            <fullName evidence="23">5-enolpyruvylshikimate-3-phosphate synthase</fullName>
            <shortName evidence="23">EPSP synthase</shortName>
            <shortName evidence="23">EPSPS</shortName>
        </alternativeName>
    </domain>
    <domain>
        <recommendedName>
            <fullName evidence="23">Shikimate kinase</fullName>
            <shortName evidence="23">SK</shortName>
            <ecNumber evidence="23">2.7.1.71</ecNumber>
        </recommendedName>
    </domain>
    <domain>
        <recommendedName>
            <fullName evidence="23">3-dehydroquinate dehydratase</fullName>
            <shortName evidence="23">3-dehydroquinase</shortName>
            <ecNumber evidence="23">4.2.1.10</ecNumber>
        </recommendedName>
    </domain>
    <domain>
        <recommendedName>
            <fullName evidence="23">Shikimate dehydrogenase</fullName>
            <ecNumber evidence="23">1.1.1.25</ecNumber>
        </recommendedName>
    </domain>
</protein>
<dbReference type="SUPFAM" id="SSF52540">
    <property type="entry name" value="P-loop containing nucleoside triphosphate hydrolases"/>
    <property type="match status" value="1"/>
</dbReference>
<feature type="active site" description="Schiff-base intermediate with substrate; for 3-dehydroquinate dehydratase activity" evidence="23">
    <location>
        <position position="1348"/>
    </location>
</feature>
<dbReference type="Pfam" id="PF18317">
    <property type="entry name" value="SDH_C"/>
    <property type="match status" value="1"/>
</dbReference>
<dbReference type="FunFam" id="1.20.1090.10:FF:000007">
    <property type="entry name" value="Pentafunctional AROM polypeptide"/>
    <property type="match status" value="1"/>
</dbReference>
<dbReference type="InterPro" id="IPR023000">
    <property type="entry name" value="Shikimate_kinase_CS"/>
</dbReference>
<dbReference type="Pfam" id="PF24621">
    <property type="entry name" value="DHQS_C"/>
    <property type="match status" value="1"/>
</dbReference>
<feature type="domain" description="Shikimate dehydrogenase substrate binding N-terminal" evidence="29">
    <location>
        <begin position="1432"/>
        <end position="1514"/>
    </location>
</feature>
<dbReference type="CDD" id="cd00502">
    <property type="entry name" value="DHQase_I"/>
    <property type="match status" value="1"/>
</dbReference>
<dbReference type="HAMAP" id="MF_00109">
    <property type="entry name" value="Shikimate_kinase"/>
    <property type="match status" value="1"/>
</dbReference>
<evidence type="ECO:0000256" key="1">
    <source>
        <dbReference type="ARBA" id="ARBA00004496"/>
    </source>
</evidence>
<proteinExistence type="inferred from homology"/>
<feature type="binding site" evidence="23">
    <location>
        <position position="422"/>
    </location>
    <ligand>
        <name>7-phospho-2-dehydro-3-deoxy-D-arabino-heptonate</name>
        <dbReference type="ChEBI" id="CHEBI:58394"/>
    </ligand>
</feature>
<evidence type="ECO:0000256" key="3">
    <source>
        <dbReference type="ARBA" id="ARBA00004842"/>
    </source>
</evidence>
<evidence type="ECO:0000259" key="30">
    <source>
        <dbReference type="Pfam" id="PF18317"/>
    </source>
</evidence>
<feature type="binding site" evidence="23">
    <location>
        <position position="406"/>
    </location>
    <ligand>
        <name>Zn(2+)</name>
        <dbReference type="ChEBI" id="CHEBI:29105"/>
        <note>catalytic</note>
    </ligand>
</feature>
<feature type="active site" description="Proton acceptor; for 3-dehydroquinate synthase activity" evidence="23">
    <location>
        <position position="395"/>
    </location>
</feature>
<evidence type="ECO:0000313" key="33">
    <source>
        <dbReference type="Proteomes" id="UP001306508"/>
    </source>
</evidence>
<feature type="binding site" evidence="23">
    <location>
        <position position="252"/>
    </location>
    <ligand>
        <name>7-phospho-2-dehydro-3-deoxy-D-arabino-heptonate</name>
        <dbReference type="ChEBI" id="CHEBI:58394"/>
    </ligand>
</feature>
<dbReference type="PIRSF" id="PIRSF000514">
    <property type="entry name" value="Pentafunct_AroM"/>
    <property type="match status" value="1"/>
</dbReference>
<comment type="similarity">
    <text evidence="4">In the 2nd section; belongs to the type-I 3-dehydroquinase family.</text>
</comment>
<dbReference type="Gene3D" id="3.20.20.70">
    <property type="entry name" value="Aldolase class I"/>
    <property type="match status" value="1"/>
</dbReference>
<keyword evidence="9 23" id="KW-0808">Transferase</keyword>
<dbReference type="EC" id="2.7.1.71" evidence="23"/>
<dbReference type="InterPro" id="IPR006151">
    <property type="entry name" value="Shikm_DH/Glu-tRNA_Rdtase"/>
</dbReference>
<dbReference type="FunFam" id="3.40.50.300:FF:001256">
    <property type="entry name" value="Pentafunctional AROM polypeptide"/>
    <property type="match status" value="1"/>
</dbReference>
<dbReference type="InterPro" id="IPR018508">
    <property type="entry name" value="3-dehydroquinate_DH_AS"/>
</dbReference>
<dbReference type="Pfam" id="PF01761">
    <property type="entry name" value="DHQ_synthase"/>
    <property type="match status" value="1"/>
</dbReference>
<dbReference type="InterPro" id="IPR008289">
    <property type="entry name" value="Pentafunct_AroM"/>
</dbReference>
<feature type="binding site" evidence="23">
    <location>
        <position position="316"/>
    </location>
    <ligand>
        <name>Zn(2+)</name>
        <dbReference type="ChEBI" id="CHEBI:29105"/>
        <note>catalytic</note>
    </ligand>
</feature>
<dbReference type="InterPro" id="IPR000623">
    <property type="entry name" value="Shikimate_kinase/TSH1"/>
</dbReference>
<dbReference type="NCBIfam" id="TIGR01093">
    <property type="entry name" value="aroD"/>
    <property type="match status" value="1"/>
</dbReference>
<dbReference type="GO" id="GO:0046872">
    <property type="term" value="F:metal ion binding"/>
    <property type="evidence" value="ECO:0007669"/>
    <property type="project" value="UniProtKB-UniRule"/>
</dbReference>
<feature type="domain" description="3-dehydroquinate synthase C-terminal" evidence="31">
    <location>
        <begin position="313"/>
        <end position="493"/>
    </location>
</feature>
<dbReference type="EC" id="4.2.3.4" evidence="23"/>
<evidence type="ECO:0000259" key="26">
    <source>
        <dbReference type="Pfam" id="PF00275"/>
    </source>
</evidence>
<dbReference type="GO" id="GO:0003855">
    <property type="term" value="F:3-dehydroquinate dehydratase activity"/>
    <property type="evidence" value="ECO:0007669"/>
    <property type="project" value="UniProtKB-UniRule"/>
</dbReference>
<keyword evidence="15 23" id="KW-0521">NADP</keyword>
<feature type="binding site" evidence="23">
    <location>
        <begin position="170"/>
        <end position="172"/>
    </location>
    <ligand>
        <name>NAD(+)</name>
        <dbReference type="ChEBI" id="CHEBI:57540"/>
    </ligand>
</feature>
<dbReference type="FunFam" id="3.20.20.70:FF:000135">
    <property type="entry name" value="Pentafunctional AROM polypeptide"/>
    <property type="match status" value="1"/>
</dbReference>
<keyword evidence="17 23" id="KW-0057">Aromatic amino acid biosynthesis</keyword>
<dbReference type="Gene3D" id="3.40.50.10860">
    <property type="entry name" value="Leucine Dehydrogenase, chain A, domain 1"/>
    <property type="match status" value="1"/>
</dbReference>
<dbReference type="InterPro" id="IPR013792">
    <property type="entry name" value="RNA3'P_cycl/enolpyr_Trfase_a/b"/>
</dbReference>
<dbReference type="InterPro" id="IPR006264">
    <property type="entry name" value="EPSP_synthase"/>
</dbReference>
<dbReference type="GO" id="GO:0009073">
    <property type="term" value="P:aromatic amino acid family biosynthetic process"/>
    <property type="evidence" value="ECO:0007669"/>
    <property type="project" value="UniProtKB-UniRule"/>
</dbReference>
<dbReference type="GO" id="GO:0003866">
    <property type="term" value="F:3-phosphoshikimate 1-carboxyvinyltransferase activity"/>
    <property type="evidence" value="ECO:0007669"/>
    <property type="project" value="UniProtKB-UniRule"/>
</dbReference>
<comment type="pathway">
    <text evidence="23 24">Metabolic intermediate biosynthesis; chorismate biosynthesis; chorismate from D-erythrose 4-phosphate and phosphoenolpyruvate: step 4/7.</text>
</comment>
<dbReference type="InterPro" id="IPR030960">
    <property type="entry name" value="DHQS/DOIS_N"/>
</dbReference>
<dbReference type="GO" id="GO:0005524">
    <property type="term" value="F:ATP binding"/>
    <property type="evidence" value="ECO:0007669"/>
    <property type="project" value="UniProtKB-UniRule"/>
</dbReference>
<dbReference type="FunFam" id="3.65.10.10:FF:000008">
    <property type="entry name" value="Pentafunctional AROM polypeptide"/>
    <property type="match status" value="1"/>
</dbReference>
<comment type="similarity">
    <text evidence="5">In the N-terminal section; belongs to the shikimate kinase family.</text>
</comment>
<dbReference type="InterPro" id="IPR037652">
    <property type="entry name" value="Mim2"/>
</dbReference>
<evidence type="ECO:0000259" key="31">
    <source>
        <dbReference type="Pfam" id="PF24621"/>
    </source>
</evidence>
<dbReference type="HAMAP" id="MF_00210">
    <property type="entry name" value="EPSP_synth"/>
    <property type="match status" value="1"/>
</dbReference>
<keyword evidence="10 23" id="KW-0479">Metal-binding</keyword>
<dbReference type="InterPro" id="IPR031322">
    <property type="entry name" value="Shikimate/glucono_kinase"/>
</dbReference>
<dbReference type="Gene3D" id="3.40.50.720">
    <property type="entry name" value="NAD(P)-binding Rossmann-like Domain"/>
    <property type="match status" value="1"/>
</dbReference>
<dbReference type="SUPFAM" id="SSF56796">
    <property type="entry name" value="Dehydroquinate synthase-like"/>
    <property type="match status" value="1"/>
</dbReference>
<evidence type="ECO:0000259" key="27">
    <source>
        <dbReference type="Pfam" id="PF01488"/>
    </source>
</evidence>
<evidence type="ECO:0000256" key="8">
    <source>
        <dbReference type="ARBA" id="ARBA00022605"/>
    </source>
</evidence>
<dbReference type="CDD" id="cd00464">
    <property type="entry name" value="SK"/>
    <property type="match status" value="1"/>
</dbReference>
<dbReference type="Gene3D" id="3.40.50.1970">
    <property type="match status" value="1"/>
</dbReference>
<feature type="binding site" evidence="23">
    <location>
        <position position="283"/>
    </location>
    <ligand>
        <name>NAD(+)</name>
        <dbReference type="ChEBI" id="CHEBI:57540"/>
    </ligand>
</feature>
<dbReference type="InterPro" id="IPR010110">
    <property type="entry name" value="Shikimate_DH_AroM-type"/>
</dbReference>
<dbReference type="InterPro" id="IPR036968">
    <property type="entry name" value="Enolpyruvate_Tfrase_sf"/>
</dbReference>
<dbReference type="PROSITE" id="PS00104">
    <property type="entry name" value="EPSP_SYNTHASE_1"/>
    <property type="match status" value="1"/>
</dbReference>
<comment type="subcellular location">
    <subcellularLocation>
        <location evidence="1 23 24">Cytoplasm</location>
    </subcellularLocation>
</comment>
<dbReference type="EC" id="1.1.1.25" evidence="23"/>
<dbReference type="Gene3D" id="3.40.50.300">
    <property type="entry name" value="P-loop containing nucleotide triphosphate hydrolases"/>
    <property type="match status" value="1"/>
</dbReference>
<organism evidence="32 33">
    <name type="scientific">Arxiozyma heterogenica</name>
    <dbReference type="NCBI Taxonomy" id="278026"/>
    <lineage>
        <taxon>Eukaryota</taxon>
        <taxon>Fungi</taxon>
        <taxon>Dikarya</taxon>
        <taxon>Ascomycota</taxon>
        <taxon>Saccharomycotina</taxon>
        <taxon>Saccharomycetes</taxon>
        <taxon>Saccharomycetales</taxon>
        <taxon>Saccharomycetaceae</taxon>
        <taxon>Arxiozyma</taxon>
    </lineage>
</organism>
<comment type="pathway">
    <text evidence="2 23 24">Metabolic intermediate biosynthesis; chorismate biosynthesis; chorismate from D-erythrose 4-phosphate and phosphoenolpyruvate: step 6/7.</text>
</comment>
<dbReference type="InterPro" id="IPR013785">
    <property type="entry name" value="Aldolase_TIM"/>
</dbReference>
<dbReference type="InterPro" id="IPR001986">
    <property type="entry name" value="Enolpyruvate_Tfrase_dom"/>
</dbReference>
<dbReference type="HAMAP" id="MF_03143">
    <property type="entry name" value="Pentafunct_AroM"/>
    <property type="match status" value="1"/>
</dbReference>
<evidence type="ECO:0000259" key="28">
    <source>
        <dbReference type="Pfam" id="PF01761"/>
    </source>
</evidence>
<keyword evidence="8 23" id="KW-0028">Amino-acid biosynthesis</keyword>
<dbReference type="GO" id="GO:0009423">
    <property type="term" value="P:chorismate biosynthetic process"/>
    <property type="evidence" value="ECO:0007669"/>
    <property type="project" value="UniProtKB-UniRule"/>
</dbReference>
<feature type="domain" description="Quinate/shikimate 5-dehydrogenase/glutamyl-tRNA reductase" evidence="27">
    <location>
        <begin position="1550"/>
        <end position="1625"/>
    </location>
</feature>
<keyword evidence="13 23" id="KW-0862">Zinc</keyword>
<dbReference type="PANTHER" id="PTHR21090:SF5">
    <property type="entry name" value="PENTAFUNCTIONAL AROM POLYPEPTIDE"/>
    <property type="match status" value="1"/>
</dbReference>
<comment type="pathway">
    <text evidence="3 23 24">Metabolic intermediate biosynthesis; chorismate biosynthesis; chorismate from D-erythrose 4-phosphate and phosphoenolpyruvate: step 5/7.</text>
</comment>
<evidence type="ECO:0000256" key="19">
    <source>
        <dbReference type="ARBA" id="ARBA00023268"/>
    </source>
</evidence>
<evidence type="ECO:0000256" key="24">
    <source>
        <dbReference type="PIRNR" id="PIRNR000514"/>
    </source>
</evidence>
<feature type="binding site" evidence="23">
    <location>
        <position position="422"/>
    </location>
    <ligand>
        <name>Zn(2+)</name>
        <dbReference type="ChEBI" id="CHEBI:29105"/>
        <note>catalytic</note>
    </ligand>
</feature>
<keyword evidence="11 23" id="KW-0547">Nucleotide-binding</keyword>
<dbReference type="GO" id="GO:0005739">
    <property type="term" value="C:mitochondrion"/>
    <property type="evidence" value="ECO:0007669"/>
    <property type="project" value="GOC"/>
</dbReference>
<evidence type="ECO:0000256" key="22">
    <source>
        <dbReference type="ARBA" id="ARBA00054455"/>
    </source>
</evidence>
<dbReference type="EMBL" id="JAWIZZ010000051">
    <property type="protein sequence ID" value="KAK5778757.1"/>
    <property type="molecule type" value="Genomic_DNA"/>
</dbReference>
<dbReference type="EC" id="4.2.1.10" evidence="23"/>
<dbReference type="Pfam" id="PF08501">
    <property type="entry name" value="Shikimate_dh_N"/>
    <property type="match status" value="1"/>
</dbReference>
<evidence type="ECO:0000256" key="14">
    <source>
        <dbReference type="ARBA" id="ARBA00022840"/>
    </source>
</evidence>
<sequence>MNLDTEIIEATEGMHSQLQSSIIENINSLNHDSHIAHTDNTDANIHHHHGTADIDDEAEIDDLTDSSSIITDTEAENEALKEARRQWEESLVQLNQVINWVILPLLGKFLGRKVARWTWKWVAGRLYHVPLAKVSILGNDTIHVGYDIHTHIVETIISKCKSSTYAIINDSNVNKLPYLQTIVNEFNEKLPQGSRLLRYITKPGEANKTRATKEKVEDYLLSQGCTRDTVIIAVGGGIIGDMIGYVASTFMRGVRVVHIPTSLLAMVDSSIGGKTAVDTPLGKNFIGSFWQPQFVLVDIKWLETLPKREFINGMAEVIKTACIWDAAEFNRLEENANLFLSVVNSQEEISTVNETTGDVYNIFHTNIVDMLEHTYKLVLGSIQVKAEVVSSDERESGLRNLLNFGHTIGHAYEAILTPQALHGECVSFGMIFEAELSRYLGILSPTQVARLSKILAAYGLPISPEEKWFKDLTLQKKTSIDTLLAKMAIDKKNDGSKKKCVLLETIGKCYGTSAHCVSDEDLRFVLTDETLVYPFKYNQKGQKPHVIIPPGSKSISNRALVLAALGKGQCKIKNLLHSDDTKHMLNAVNKLNGAQISWENDGEVVIVQGQGGETLTACKEELYLGNAGTASRFLTTVAALVQSSKDQDHIILTGNARMQQRPIGPLVDSLRSNGVKIDYLNNEGSLPLKVYTNSQFKGGRIELAATVSSQYVSSILMCAPYAEEPVTLALVGGKPISQLYVDMTIKMMEKFGIKVEPSKTEPYTYHIPKGQYVNPPEYVIESDASSATYPLAFAALTGSTVTIPNIGYESLQGDARFAVDVLRPMGCTVEQTATSTTVTGPKRGGLKPLKHVNMEPMTDAFLTACVVAAVAHDDDPTSSNTTTIEGIANQRVKECNRIEAMATQLAKFGVKTTELPDGIQVHGLNDISNLKLPSDSTGPIGICTYDDHRVAMSFSLLAGLVDADNTPVRILERHCTSKTWPGWWDVLHTQLGAKLDGAEPIENQLKKSNKSIVIIGMRAAGKTTISKWCAATLGYKLVDLDELFEKEYAKCPIKDYVAEHGWEKFRKEETRIFEEVIAKHGDDGYVFSTGGGIVETPANREALKNFAQAGGIVLHLHRDIEETIIFLKSDPTRPAFVEQIREVWEKREQWYNECSNYTFFAPHCTTQLDFQKLRMTFSKFINFITGNSPVVIPTKRSAFVCLTFDDLTEHTNKLSEICYGCEAVELRVDHLVKHDSDFIARQISTLRLATESLPIVFTVRTKQQGGKFPDDSSEALSNLFSLAIKAGVEYIDLELTFPTEVQYELLNSKCNTKIIGSHHDFSAAFPWDDSEWENRYNQALSLDVDIIKFVGTATKFEDNLALERFRHAHTLKPLIAINMTEVGKISRVFNTILTPATSTLIDNVAAPGQLTVSEINKIYTSIGGIIPKEFFVVGSPIGHSRSPILHNTGYEILGLPHRFDKFETESAELVKEKLLDGNKNLGGLAVTIPLKLDIMKYMNELTDAAKTIGAVNTVIPLGQGKFRGDNTDWLGITNSFINNGVPTCVSGTAGLIIGAGGTSRAAVYALKKLGCTKIYLVNRSHQSMVTLKESFPVDYNIHLINTVEEAEDVTDSISVAVSCIPADKPLPDELINKVERFLSKGTRVSFIPTLLDAAYKPSVTSLMKLASSKFQWNIVPGAQMLVYQGVAQFEIWTSMKPPFHAIFEEVTYD</sequence>
<feature type="binding site" evidence="23">
    <location>
        <begin position="205"/>
        <end position="208"/>
    </location>
    <ligand>
        <name>NAD(+)</name>
        <dbReference type="ChEBI" id="CHEBI:57540"/>
    </ligand>
</feature>
<comment type="cofactor">
    <cofactor evidence="23 24">
        <name>Zn(2+)</name>
        <dbReference type="ChEBI" id="CHEBI:29105"/>
    </cofactor>
    <text evidence="23 24">Binds 2 Zn(2+) ions per subunit.</text>
</comment>
<keyword evidence="7 23" id="KW-0963">Cytoplasm</keyword>
<dbReference type="GO" id="GO:0070096">
    <property type="term" value="P:mitochondrial outer membrane translocase complex assembly"/>
    <property type="evidence" value="ECO:0007669"/>
    <property type="project" value="InterPro"/>
</dbReference>
<comment type="catalytic activity">
    <reaction evidence="20">
        <text>3-phosphoshikimate + phosphoenolpyruvate = 5-O-(1-carboxyvinyl)-3-phosphoshikimate + phosphate</text>
        <dbReference type="Rhea" id="RHEA:21256"/>
        <dbReference type="ChEBI" id="CHEBI:43474"/>
        <dbReference type="ChEBI" id="CHEBI:57701"/>
        <dbReference type="ChEBI" id="CHEBI:58702"/>
        <dbReference type="ChEBI" id="CHEBI:145989"/>
        <dbReference type="EC" id="2.5.1.19"/>
    </reaction>
    <physiologicalReaction direction="left-to-right" evidence="20">
        <dbReference type="Rhea" id="RHEA:21257"/>
    </physiologicalReaction>
</comment>
<dbReference type="FunFam" id="3.40.50.1970:FF:000007">
    <property type="entry name" value="Pentafunctional AROM polypeptide"/>
    <property type="match status" value="1"/>
</dbReference>
<dbReference type="Gene3D" id="1.20.1090.10">
    <property type="entry name" value="Dehydroquinate synthase-like - alpha domain"/>
    <property type="match status" value="1"/>
</dbReference>
<comment type="similarity">
    <text evidence="23">In the N-terminal section; belongs to the sugar phosphate cyclases superfamily. Dehydroquinate synthase family.</text>
</comment>
<comment type="pathway">
    <text evidence="23 24">Metabolic intermediate biosynthesis; chorismate biosynthesis; chorismate from D-erythrose 4-phosphate and phosphoenolpyruvate: step 3/7.</text>
</comment>
<dbReference type="CDD" id="cd08195">
    <property type="entry name" value="DHQS"/>
    <property type="match status" value="1"/>
</dbReference>
<keyword evidence="14 23" id="KW-0067">ATP-binding</keyword>
<evidence type="ECO:0000259" key="29">
    <source>
        <dbReference type="Pfam" id="PF08501"/>
    </source>
</evidence>
<comment type="caution">
    <text evidence="32">The sequence shown here is derived from an EMBL/GenBank/DDBJ whole genome shotgun (WGS) entry which is preliminary data.</text>
</comment>
<dbReference type="Pfam" id="PF01202">
    <property type="entry name" value="SKI"/>
    <property type="match status" value="1"/>
</dbReference>
<dbReference type="NCBIfam" id="TIGR01809">
    <property type="entry name" value="Shik-DH-AROM"/>
    <property type="match status" value="1"/>
</dbReference>
<dbReference type="InterPro" id="IPR013708">
    <property type="entry name" value="Shikimate_DH-bd_N"/>
</dbReference>
<dbReference type="InterPro" id="IPR056179">
    <property type="entry name" value="DHQS_C"/>
</dbReference>
<evidence type="ECO:0000256" key="2">
    <source>
        <dbReference type="ARBA" id="ARBA00004811"/>
    </source>
</evidence>
<dbReference type="PROSITE" id="PS00885">
    <property type="entry name" value="EPSP_SYNTHASE_2"/>
    <property type="match status" value="1"/>
</dbReference>
<feature type="binding site" evidence="23">
    <location>
        <position position="268"/>
    </location>
    <ligand>
        <name>7-phospho-2-dehydro-3-deoxy-D-arabino-heptonate</name>
        <dbReference type="ChEBI" id="CHEBI:58394"/>
    </ligand>
</feature>
<feature type="binding site" evidence="23">
    <location>
        <position position="274"/>
    </location>
    <ligand>
        <name>7-phospho-2-dehydro-3-deoxy-D-arabino-heptonate</name>
        <dbReference type="ChEBI" id="CHEBI:58394"/>
    </ligand>
</feature>
<dbReference type="SUPFAM" id="SSF55205">
    <property type="entry name" value="EPT/RTPC-like"/>
    <property type="match status" value="1"/>
</dbReference>
<dbReference type="Pfam" id="PF19117">
    <property type="entry name" value="Mim2"/>
    <property type="match status" value="1"/>
</dbReference>
<evidence type="ECO:0000256" key="6">
    <source>
        <dbReference type="ARBA" id="ARBA00009948"/>
    </source>
</evidence>
<comment type="similarity">
    <text evidence="23 24">In the 3rd section; belongs to the shikimate kinase family.</text>
</comment>
<dbReference type="InterPro" id="IPR016037">
    <property type="entry name" value="DHQ_synth_AroB"/>
</dbReference>
<name>A0AAN8A6J0_9SACH</name>
<dbReference type="PRINTS" id="PR01100">
    <property type="entry name" value="SHIKIMTKNASE"/>
</dbReference>
<comment type="similarity">
    <text evidence="23 24">In the 4th section; belongs to the type-I 3-dehydroquinase family.</text>
</comment>
<dbReference type="InterPro" id="IPR027417">
    <property type="entry name" value="P-loop_NTPase"/>
</dbReference>
<comment type="catalytic activity">
    <reaction evidence="23 24">
        <text>7-phospho-2-dehydro-3-deoxy-D-arabino-heptonate = 3-dehydroquinate + phosphate</text>
        <dbReference type="Rhea" id="RHEA:21968"/>
        <dbReference type="ChEBI" id="CHEBI:32364"/>
        <dbReference type="ChEBI" id="CHEBI:43474"/>
        <dbReference type="ChEBI" id="CHEBI:58394"/>
        <dbReference type="EC" id="4.2.3.4"/>
    </reaction>
</comment>
<evidence type="ECO:0000256" key="5">
    <source>
        <dbReference type="ARBA" id="ARBA00009349"/>
    </source>
</evidence>
<feature type="active site" description="For EPSP synthase activity" evidence="23">
    <location>
        <position position="975"/>
    </location>
</feature>
<dbReference type="InterPro" id="IPR041121">
    <property type="entry name" value="SDH_C"/>
</dbReference>
<dbReference type="PROSITE" id="PS01028">
    <property type="entry name" value="DEHYDROQUINASE_I"/>
    <property type="match status" value="1"/>
</dbReference>
<reference evidence="33" key="1">
    <citation type="submission" date="2023-07" db="EMBL/GenBank/DDBJ databases">
        <title>A draft genome of Kazachstania heterogenica Y-27499.</title>
        <authorList>
            <person name="Donic C."/>
            <person name="Kralova J.S."/>
            <person name="Fidel L."/>
            <person name="Ben-Dor S."/>
            <person name="Jung S."/>
        </authorList>
    </citation>
    <scope>NUCLEOTIDE SEQUENCE [LARGE SCALE GENOMIC DNA]</scope>
    <source>
        <strain evidence="33">Y27499</strain>
    </source>
</reference>
<comment type="catalytic activity">
    <reaction evidence="23 24">
        <text>3-dehydroquinate = 3-dehydroshikimate + H2O</text>
        <dbReference type="Rhea" id="RHEA:21096"/>
        <dbReference type="ChEBI" id="CHEBI:15377"/>
        <dbReference type="ChEBI" id="CHEBI:16630"/>
        <dbReference type="ChEBI" id="CHEBI:32364"/>
        <dbReference type="EC" id="4.2.1.10"/>
    </reaction>
</comment>
<evidence type="ECO:0000256" key="21">
    <source>
        <dbReference type="ARBA" id="ARBA00048567"/>
    </source>
</evidence>
<dbReference type="Pfam" id="PF00275">
    <property type="entry name" value="EPSP_synthase"/>
    <property type="match status" value="1"/>
</dbReference>
<comment type="function">
    <text evidence="22 23 24">The AROM polypeptide catalyzes 5 consecutive enzymatic reactions in prechorismate polyaromatic amino acid biosynthesis.</text>
</comment>
<feature type="binding site" evidence="23">
    <location>
        <begin position="301"/>
        <end position="304"/>
    </location>
    <ligand>
        <name>NAD(+)</name>
        <dbReference type="ChEBI" id="CHEBI:57540"/>
    </ligand>
</feature>
<feature type="binding site" evidence="23">
    <location>
        <position position="312"/>
    </location>
    <ligand>
        <name>NAD(+)</name>
        <dbReference type="ChEBI" id="CHEBI:57540"/>
    </ligand>
</feature>
<comment type="similarity">
    <text evidence="23 24">In the 2nd section; belongs to the EPSP synthase family.</text>
</comment>
<feature type="domain" description="SDH C-terminal" evidence="30">
    <location>
        <begin position="1677"/>
        <end position="1702"/>
    </location>
</feature>
<comment type="similarity">
    <text evidence="23 24">In the C-terminal section; belongs to the shikimate dehydrogenase family.</text>
</comment>
<feature type="coiled-coil region" evidence="25">
    <location>
        <begin position="70"/>
        <end position="97"/>
    </location>
</feature>
<evidence type="ECO:0000256" key="11">
    <source>
        <dbReference type="ARBA" id="ARBA00022741"/>
    </source>
</evidence>
<dbReference type="SUPFAM" id="SSF53223">
    <property type="entry name" value="Aminoacid dehydrogenase-like, N-terminal domain"/>
    <property type="match status" value="1"/>
</dbReference>
<feature type="domain" description="3-dehydroquinate synthase N-terminal" evidence="28">
    <location>
        <begin position="200"/>
        <end position="311"/>
    </location>
</feature>
<dbReference type="PANTHER" id="PTHR21090">
    <property type="entry name" value="AROM/DEHYDROQUINATE SYNTHASE"/>
    <property type="match status" value="1"/>
</dbReference>
<feature type="binding site" evidence="23">
    <location>
        <begin position="316"/>
        <end position="319"/>
    </location>
    <ligand>
        <name>7-phospho-2-dehydro-3-deoxy-D-arabino-heptonate</name>
        <dbReference type="ChEBI" id="CHEBI:58394"/>
    </ligand>
</feature>
<feature type="binding site" evidence="23">
    <location>
        <position position="491"/>
    </location>
    <ligand>
        <name>7-phospho-2-dehydro-3-deoxy-D-arabino-heptonate</name>
        <dbReference type="ChEBI" id="CHEBI:58394"/>
    </ligand>
</feature>
<evidence type="ECO:0000313" key="32">
    <source>
        <dbReference type="EMBL" id="KAK5778757.1"/>
    </source>
</evidence>
<evidence type="ECO:0000256" key="12">
    <source>
        <dbReference type="ARBA" id="ARBA00022777"/>
    </source>
</evidence>
<dbReference type="GO" id="GO:0008652">
    <property type="term" value="P:amino acid biosynthetic process"/>
    <property type="evidence" value="ECO:0007669"/>
    <property type="project" value="UniProtKB-KW"/>
</dbReference>
<evidence type="ECO:0000256" key="9">
    <source>
        <dbReference type="ARBA" id="ARBA00022679"/>
    </source>
</evidence>
<evidence type="ECO:0000256" key="25">
    <source>
        <dbReference type="SAM" id="Coils"/>
    </source>
</evidence>
<feature type="binding site" evidence="23">
    <location>
        <begin position="399"/>
        <end position="403"/>
    </location>
    <ligand>
        <name>7-phospho-2-dehydro-3-deoxy-D-arabino-heptonate</name>
        <dbReference type="ChEBI" id="CHEBI:58394"/>
    </ligand>
</feature>
<dbReference type="Pfam" id="PF01488">
    <property type="entry name" value="Shikimate_DH"/>
    <property type="match status" value="1"/>
</dbReference>
<comment type="similarity">
    <text evidence="6">Belongs to the EPSP synthase family.</text>
</comment>
<gene>
    <name evidence="23" type="primary">ARO1</name>
    <name evidence="32" type="ORF">RI543_003680</name>
</gene>
<dbReference type="SUPFAM" id="SSF51569">
    <property type="entry name" value="Aldolase"/>
    <property type="match status" value="1"/>
</dbReference>
<accession>A0AAN8A6J0</accession>
<dbReference type="FunFam" id="3.65.10.10:FF:000007">
    <property type="entry name" value="Pentafunctional AROM polypeptide"/>
    <property type="match status" value="1"/>
</dbReference>
<dbReference type="CDD" id="cd01065">
    <property type="entry name" value="NAD_bind_Shikimate_DH"/>
    <property type="match status" value="1"/>
</dbReference>
<keyword evidence="19 23" id="KW-0511">Multifunctional enzyme</keyword>
<dbReference type="NCBIfam" id="TIGR01356">
    <property type="entry name" value="aroA"/>
    <property type="match status" value="1"/>
</dbReference>
<keyword evidence="12 23" id="KW-0418">Kinase</keyword>
<evidence type="ECO:0000256" key="10">
    <source>
        <dbReference type="ARBA" id="ARBA00022723"/>
    </source>
</evidence>
<dbReference type="Proteomes" id="UP001306508">
    <property type="component" value="Unassembled WGS sequence"/>
</dbReference>
<dbReference type="Pfam" id="PF01487">
    <property type="entry name" value="DHquinase_I"/>
    <property type="match status" value="1"/>
</dbReference>
<keyword evidence="18 23" id="KW-0456">Lyase</keyword>
<dbReference type="CDD" id="cd01556">
    <property type="entry name" value="EPSP_synthase"/>
    <property type="match status" value="1"/>
</dbReference>
<dbReference type="GO" id="GO:0045040">
    <property type="term" value="P:protein insertion into mitochondrial outer membrane"/>
    <property type="evidence" value="ECO:0007669"/>
    <property type="project" value="InterPro"/>
</dbReference>
<dbReference type="InterPro" id="IPR036291">
    <property type="entry name" value="NAD(P)-bd_dom_sf"/>
</dbReference>
<feature type="binding site" evidence="23">
    <location>
        <begin position="261"/>
        <end position="262"/>
    </location>
    <ligand>
        <name>NAD(+)</name>
        <dbReference type="ChEBI" id="CHEBI:57540"/>
    </ligand>
</feature>
<comment type="catalytic activity">
    <reaction evidence="21 23 24">
        <text>shikimate + ATP = 3-phosphoshikimate + ADP + H(+)</text>
        <dbReference type="Rhea" id="RHEA:13121"/>
        <dbReference type="ChEBI" id="CHEBI:15378"/>
        <dbReference type="ChEBI" id="CHEBI:30616"/>
        <dbReference type="ChEBI" id="CHEBI:36208"/>
        <dbReference type="ChEBI" id="CHEBI:145989"/>
        <dbReference type="ChEBI" id="CHEBI:456216"/>
        <dbReference type="EC" id="2.7.1.71"/>
    </reaction>
</comment>
<evidence type="ECO:0000256" key="7">
    <source>
        <dbReference type="ARBA" id="ARBA00022490"/>
    </source>
</evidence>
<dbReference type="Gene3D" id="3.65.10.10">
    <property type="entry name" value="Enolpyruvate transferase domain"/>
    <property type="match status" value="2"/>
</dbReference>
<feature type="active site" description="Proton acceptor; for 3-dehydroquinate synthase activity" evidence="23">
    <location>
        <position position="410"/>
    </location>
</feature>
<feature type="binding site" evidence="23">
    <location>
        <begin position="1016"/>
        <end position="1023"/>
    </location>
    <ligand>
        <name>ATP</name>
        <dbReference type="ChEBI" id="CHEBI:30616"/>
    </ligand>
</feature>
<comment type="pathway">
    <text evidence="23 24">Metabolic intermediate biosynthesis; chorismate biosynthesis; chorismate from D-erythrose 4-phosphate and phosphoenolpyruvate: step 2/7.</text>
</comment>
<keyword evidence="25" id="KW-0175">Coiled coil</keyword>